<dbReference type="EMBL" id="JBFARM010000003">
    <property type="protein sequence ID" value="MEV4286073.1"/>
    <property type="molecule type" value="Genomic_DNA"/>
</dbReference>
<keyword evidence="4" id="KW-1185">Reference proteome</keyword>
<feature type="transmembrane region" description="Helical" evidence="2">
    <location>
        <begin position="441"/>
        <end position="462"/>
    </location>
</feature>
<keyword evidence="2" id="KW-0812">Transmembrane</keyword>
<feature type="compositionally biased region" description="Basic and acidic residues" evidence="1">
    <location>
        <begin position="534"/>
        <end position="552"/>
    </location>
</feature>
<dbReference type="PANTHER" id="PTHR47691">
    <property type="entry name" value="REGULATOR-RELATED"/>
    <property type="match status" value="1"/>
</dbReference>
<evidence type="ECO:0000256" key="2">
    <source>
        <dbReference type="SAM" id="Phobius"/>
    </source>
</evidence>
<dbReference type="InterPro" id="IPR027417">
    <property type="entry name" value="P-loop_NTPase"/>
</dbReference>
<feature type="region of interest" description="Disordered" evidence="1">
    <location>
        <begin position="503"/>
        <end position="605"/>
    </location>
</feature>
<sequence length="848" mass="87382">MAARDAGHVSFGGDNNGAVFIGDHNTVHYTEERTIIAAREGGPVPVRRREHPDPRWLPRGAADLVGRDRELTRIRDLLAERGAPVLVHGPPGIGKTAVLSRVARDAADAGEDVVCLSAAGLETEDIVQELFEACYDSPGYLPPPERLRRLMGRVRALVVIDDYEGSAESLERLLDATPGVGLLLASTRRLLGAEGYVLPLGGLAEADAVALVTEETAGPDGAMTGEEADAVRELCRAANGHPRTLLQAAALMRASGVLSVAADPDTAARALVASLDGDASAALRALAALPGVPVATPALAALAALPSPDEAEAALAELRRLRLAEPAGPGHRLPDGAPAPRARHDAAGYATRLAAWVRTAPRAEVAASAAVIVAVLRAAVREEAHDPARALARAAAPLLGRCLRWGAWGHVISLGLTAATNAGAAEDVAYFEDADKARKRALGLLLGFGGGGLGATGLFAFLGKGGSLLSAQTAVIAAATAVAVTAAAFVGLRLADPSVADTPATAVSAEPQPQVAGDPPTRAVRSDPPGQDRNPTHEDSGQDTTRDQRRDPVTSPAGTPGLTLSDDDIVSGGSADARASGFEPGERITFSWTGPGGGGDLGARTADARGRATLPDAVHGDLAAGRYTLTAQGRDPGRRGTATLTVRERPAPRIRFDRAPSSVVAGTALEVVAAGFDAGETVRLTLGDTAVATAAAGGSGTVTLRGTAPADTGVYRLTVTGRAADRFATRELTVTPKPPPDLSGGWGGYLNFRDVGGGTWEGTRSGPDWVEPNSGCTYPSGGPEVHLSGRSPVYEGEIRWIYGSGGQECAFEWGAATFTLSEDGDSLLVRAEDPRDSGRWMSQTLRRN</sequence>
<name>A0ABV3H0J8_9ACTN</name>
<accession>A0ABV3H0J8</accession>
<organism evidence="3 4">
    <name type="scientific">Nonomuraea bangladeshensis</name>
    <dbReference type="NCBI Taxonomy" id="404385"/>
    <lineage>
        <taxon>Bacteria</taxon>
        <taxon>Bacillati</taxon>
        <taxon>Actinomycetota</taxon>
        <taxon>Actinomycetes</taxon>
        <taxon>Streptosporangiales</taxon>
        <taxon>Streptosporangiaceae</taxon>
        <taxon>Nonomuraea</taxon>
    </lineage>
</organism>
<dbReference type="Gene3D" id="3.40.50.300">
    <property type="entry name" value="P-loop containing nucleotide triphosphate hydrolases"/>
    <property type="match status" value="1"/>
</dbReference>
<feature type="transmembrane region" description="Helical" evidence="2">
    <location>
        <begin position="474"/>
        <end position="495"/>
    </location>
</feature>
<dbReference type="CDD" id="cd00009">
    <property type="entry name" value="AAA"/>
    <property type="match status" value="1"/>
</dbReference>
<comment type="caution">
    <text evidence="3">The sequence shown here is derived from an EMBL/GenBank/DDBJ whole genome shotgun (WGS) entry which is preliminary data.</text>
</comment>
<protein>
    <recommendedName>
        <fullName evidence="5">AAA+ ATPase domain-containing protein</fullName>
    </recommendedName>
</protein>
<dbReference type="SUPFAM" id="SSF52540">
    <property type="entry name" value="P-loop containing nucleoside triphosphate hydrolases"/>
    <property type="match status" value="1"/>
</dbReference>
<keyword evidence="2" id="KW-0472">Membrane</keyword>
<reference evidence="3 4" key="1">
    <citation type="submission" date="2024-06" db="EMBL/GenBank/DDBJ databases">
        <title>The Natural Products Discovery Center: Release of the First 8490 Sequenced Strains for Exploring Actinobacteria Biosynthetic Diversity.</title>
        <authorList>
            <person name="Kalkreuter E."/>
            <person name="Kautsar S.A."/>
            <person name="Yang D."/>
            <person name="Bader C.D."/>
            <person name="Teijaro C.N."/>
            <person name="Fluegel L."/>
            <person name="Davis C.M."/>
            <person name="Simpson J.R."/>
            <person name="Lauterbach L."/>
            <person name="Steele A.D."/>
            <person name="Gui C."/>
            <person name="Meng S."/>
            <person name="Li G."/>
            <person name="Viehrig K."/>
            <person name="Ye F."/>
            <person name="Su P."/>
            <person name="Kiefer A.F."/>
            <person name="Nichols A."/>
            <person name="Cepeda A.J."/>
            <person name="Yan W."/>
            <person name="Fan B."/>
            <person name="Jiang Y."/>
            <person name="Adhikari A."/>
            <person name="Zheng C.-J."/>
            <person name="Schuster L."/>
            <person name="Cowan T.M."/>
            <person name="Smanski M.J."/>
            <person name="Chevrette M.G."/>
            <person name="De Carvalho L.P.S."/>
            <person name="Shen B."/>
        </authorList>
    </citation>
    <scope>NUCLEOTIDE SEQUENCE [LARGE SCALE GENOMIC DNA]</scope>
    <source>
        <strain evidence="3 4">NPDC049574</strain>
    </source>
</reference>
<keyword evidence="2" id="KW-1133">Transmembrane helix</keyword>
<evidence type="ECO:0000313" key="3">
    <source>
        <dbReference type="EMBL" id="MEV4286073.1"/>
    </source>
</evidence>
<evidence type="ECO:0008006" key="5">
    <source>
        <dbReference type="Google" id="ProtNLM"/>
    </source>
</evidence>
<evidence type="ECO:0000256" key="1">
    <source>
        <dbReference type="SAM" id="MobiDB-lite"/>
    </source>
</evidence>
<dbReference type="Proteomes" id="UP001552427">
    <property type="component" value="Unassembled WGS sequence"/>
</dbReference>
<dbReference type="PANTHER" id="PTHR47691:SF3">
    <property type="entry name" value="HTH-TYPE TRANSCRIPTIONAL REGULATOR RV0890C-RELATED"/>
    <property type="match status" value="1"/>
</dbReference>
<dbReference type="RefSeq" id="WP_364447660.1">
    <property type="nucleotide sequence ID" value="NZ_JBFARM010000003.1"/>
</dbReference>
<evidence type="ECO:0000313" key="4">
    <source>
        <dbReference type="Proteomes" id="UP001552427"/>
    </source>
</evidence>
<gene>
    <name evidence="3" type="ORF">AB0K40_11275</name>
</gene>
<proteinExistence type="predicted"/>